<name>A0A2P6MYL4_9EUKA</name>
<evidence type="ECO:0000313" key="1">
    <source>
        <dbReference type="EMBL" id="PRP76792.1"/>
    </source>
</evidence>
<comment type="caution">
    <text evidence="1">The sequence shown here is derived from an EMBL/GenBank/DDBJ whole genome shotgun (WGS) entry which is preliminary data.</text>
</comment>
<keyword evidence="2" id="KW-1185">Reference proteome</keyword>
<accession>A0A2P6MYL4</accession>
<dbReference type="InterPro" id="IPR011990">
    <property type="entry name" value="TPR-like_helical_dom_sf"/>
</dbReference>
<reference evidence="1 2" key="1">
    <citation type="journal article" date="2018" name="Genome Biol. Evol.">
        <title>Multiple Roots of Fruiting Body Formation in Amoebozoa.</title>
        <authorList>
            <person name="Hillmann F."/>
            <person name="Forbes G."/>
            <person name="Novohradska S."/>
            <person name="Ferling I."/>
            <person name="Riege K."/>
            <person name="Groth M."/>
            <person name="Westermann M."/>
            <person name="Marz M."/>
            <person name="Spaller T."/>
            <person name="Winckler T."/>
            <person name="Schaap P."/>
            <person name="Glockner G."/>
        </authorList>
    </citation>
    <scope>NUCLEOTIDE SEQUENCE [LARGE SCALE GENOMIC DNA]</scope>
    <source>
        <strain evidence="1 2">Jena</strain>
    </source>
</reference>
<dbReference type="InParanoid" id="A0A2P6MYL4"/>
<gene>
    <name evidence="1" type="ORF">PROFUN_14842</name>
</gene>
<dbReference type="Proteomes" id="UP000241769">
    <property type="component" value="Unassembled WGS sequence"/>
</dbReference>
<sequence>MWRALLQKGWNPMIQSTSKHGTGQRIKFLSSPFRQPSIAHSRQNSTFVNQRISAMQDSNSEKRLIEEDSANAQQSLQVATSETDAKFMQLIRDGNYKTALEKLDASKCVALIQVFSHCGEHQRVENLIKSMNKDKIQASRDNRRNANIYQKSIVFFNNLVDYAQINDRFADIPDILREMRKLEVRITYNFMTTLIESLSRHGHYAAAVSIMDVVMTIWDGLPHKAFCTYISHLPEWYFTKEVYKTIMQKYQRSQKYFYDPKAWIIGKEKESLRAILAVTVDSANHAQKDKEPPNRRIANQIVGIVELWPKPLVLSRRVY</sequence>
<proteinExistence type="predicted"/>
<dbReference type="Gene3D" id="1.25.40.10">
    <property type="entry name" value="Tetratricopeptide repeat domain"/>
    <property type="match status" value="1"/>
</dbReference>
<evidence type="ECO:0000313" key="2">
    <source>
        <dbReference type="Proteomes" id="UP000241769"/>
    </source>
</evidence>
<protein>
    <submittedName>
        <fullName evidence="1">Uncharacterized protein</fullName>
    </submittedName>
</protein>
<dbReference type="EMBL" id="MDYQ01000301">
    <property type="protein sequence ID" value="PRP76792.1"/>
    <property type="molecule type" value="Genomic_DNA"/>
</dbReference>
<organism evidence="1 2">
    <name type="scientific">Planoprotostelium fungivorum</name>
    <dbReference type="NCBI Taxonomy" id="1890364"/>
    <lineage>
        <taxon>Eukaryota</taxon>
        <taxon>Amoebozoa</taxon>
        <taxon>Evosea</taxon>
        <taxon>Variosea</taxon>
        <taxon>Cavosteliida</taxon>
        <taxon>Cavosteliaceae</taxon>
        <taxon>Planoprotostelium</taxon>
    </lineage>
</organism>
<dbReference type="AlphaFoldDB" id="A0A2P6MYL4"/>